<dbReference type="PATRIC" id="fig|74031.6.peg.1135"/>
<protein>
    <submittedName>
        <fullName evidence="8">Site-specific tyrosine recombinase XerC</fullName>
    </submittedName>
</protein>
<dbReference type="InterPro" id="IPR010998">
    <property type="entry name" value="Integrase_recombinase_N"/>
</dbReference>
<keyword evidence="3 5" id="KW-0238">DNA-binding</keyword>
<gene>
    <name evidence="8" type="ORF">ROTO_11090</name>
</gene>
<dbReference type="OrthoDB" id="7222937at2"/>
<dbReference type="PROSITE" id="PS51900">
    <property type="entry name" value="CB"/>
    <property type="match status" value="1"/>
</dbReference>
<comment type="similarity">
    <text evidence="1">Belongs to the 'phage' integrase family.</text>
</comment>
<evidence type="ECO:0000256" key="1">
    <source>
        <dbReference type="ARBA" id="ARBA00008857"/>
    </source>
</evidence>
<evidence type="ECO:0000256" key="5">
    <source>
        <dbReference type="PROSITE-ProRule" id="PRU01248"/>
    </source>
</evidence>
<organism evidence="8 9">
    <name type="scientific">Roseovarius tolerans</name>
    <dbReference type="NCBI Taxonomy" id="74031"/>
    <lineage>
        <taxon>Bacteria</taxon>
        <taxon>Pseudomonadati</taxon>
        <taxon>Pseudomonadota</taxon>
        <taxon>Alphaproteobacteria</taxon>
        <taxon>Rhodobacterales</taxon>
        <taxon>Roseobacteraceae</taxon>
        <taxon>Roseovarius</taxon>
    </lineage>
</organism>
<keyword evidence="4" id="KW-0233">DNA recombination</keyword>
<dbReference type="PROSITE" id="PS51898">
    <property type="entry name" value="TYR_RECOMBINASE"/>
    <property type="match status" value="1"/>
</dbReference>
<evidence type="ECO:0000256" key="2">
    <source>
        <dbReference type="ARBA" id="ARBA00022908"/>
    </source>
</evidence>
<dbReference type="InterPro" id="IPR046668">
    <property type="entry name" value="DUF6538"/>
</dbReference>
<dbReference type="InterPro" id="IPR011010">
    <property type="entry name" value="DNA_brk_join_enz"/>
</dbReference>
<dbReference type="AlphaFoldDB" id="A0A0L6CWT9"/>
<keyword evidence="9" id="KW-1185">Reference proteome</keyword>
<evidence type="ECO:0000256" key="4">
    <source>
        <dbReference type="ARBA" id="ARBA00023172"/>
    </source>
</evidence>
<dbReference type="InterPro" id="IPR044068">
    <property type="entry name" value="CB"/>
</dbReference>
<dbReference type="EMBL" id="LGVV01000010">
    <property type="protein sequence ID" value="KNX42236.1"/>
    <property type="molecule type" value="Genomic_DNA"/>
</dbReference>
<accession>A0A0L6CWT9</accession>
<dbReference type="Gene3D" id="1.10.150.130">
    <property type="match status" value="1"/>
</dbReference>
<dbReference type="GO" id="GO:0003677">
    <property type="term" value="F:DNA binding"/>
    <property type="evidence" value="ECO:0007669"/>
    <property type="project" value="UniProtKB-UniRule"/>
</dbReference>
<sequence length="318" mass="36159">MTLELPKYLLKRGSNYAVRFTVPQEYQTAFGRKEVVRSLGTSDLYEALGKRDAVLKQIEGELKGRLEGRPTKAMVKPEKLEGTTVRVTVHRWLSQADGINNKTRQRYRQHLEAFEAFAGDIEVSEINRALALRFMDHLKSTPSERTGEKLSECSLQSYQSCLASYWRVLDHWGMVDSDARNPFSSLLRRLAGQRKQKDPRSKNLRPVTREEAEALLAHIEGNDRLKYQREMYVIVRLLWVTACRLNELCSRSLGDIDDRGDHIRINIPQSKTDAGKRVVMVVGQGDCELLRDAVRRAETDQPSCLRTAVQNSATVAAG</sequence>
<evidence type="ECO:0000259" key="6">
    <source>
        <dbReference type="PROSITE" id="PS51898"/>
    </source>
</evidence>
<dbReference type="PANTHER" id="PTHR30349">
    <property type="entry name" value="PHAGE INTEGRASE-RELATED"/>
    <property type="match status" value="1"/>
</dbReference>
<evidence type="ECO:0000313" key="8">
    <source>
        <dbReference type="EMBL" id="KNX42236.1"/>
    </source>
</evidence>
<evidence type="ECO:0000256" key="3">
    <source>
        <dbReference type="ARBA" id="ARBA00023125"/>
    </source>
</evidence>
<dbReference type="Pfam" id="PF13102">
    <property type="entry name" value="Phage_int_SAM_5"/>
    <property type="match status" value="1"/>
</dbReference>
<dbReference type="GO" id="GO:0015074">
    <property type="term" value="P:DNA integration"/>
    <property type="evidence" value="ECO:0007669"/>
    <property type="project" value="UniProtKB-KW"/>
</dbReference>
<dbReference type="GO" id="GO:0006310">
    <property type="term" value="P:DNA recombination"/>
    <property type="evidence" value="ECO:0007669"/>
    <property type="project" value="UniProtKB-KW"/>
</dbReference>
<feature type="domain" description="Core-binding (CB)" evidence="7">
    <location>
        <begin position="83"/>
        <end position="170"/>
    </location>
</feature>
<dbReference type="InterPro" id="IPR025269">
    <property type="entry name" value="SAM-like_dom"/>
</dbReference>
<dbReference type="Proteomes" id="UP000037046">
    <property type="component" value="Unassembled WGS sequence"/>
</dbReference>
<evidence type="ECO:0000259" key="7">
    <source>
        <dbReference type="PROSITE" id="PS51900"/>
    </source>
</evidence>
<dbReference type="InterPro" id="IPR013762">
    <property type="entry name" value="Integrase-like_cat_sf"/>
</dbReference>
<dbReference type="InterPro" id="IPR050090">
    <property type="entry name" value="Tyrosine_recombinase_XerCD"/>
</dbReference>
<proteinExistence type="inferred from homology"/>
<keyword evidence="2" id="KW-0229">DNA integration</keyword>
<reference evidence="9" key="1">
    <citation type="submission" date="2015-07" db="EMBL/GenBank/DDBJ databases">
        <title>Draft Genome Sequence of Roseovarius tolerans EL-164, a producer of N-Acylated Alanine Methyl Esters (NAMEs).</title>
        <authorList>
            <person name="Voget S."/>
            <person name="Bruns H."/>
            <person name="Wagner-Doebler I."/>
            <person name="Schulz S."/>
            <person name="Daniel R."/>
        </authorList>
    </citation>
    <scope>NUCLEOTIDE SEQUENCE [LARGE SCALE GENOMIC DNA]</scope>
    <source>
        <strain evidence="9">EL-164</strain>
    </source>
</reference>
<comment type="caution">
    <text evidence="8">The sequence shown here is derived from an EMBL/GenBank/DDBJ whole genome shotgun (WGS) entry which is preliminary data.</text>
</comment>
<dbReference type="PANTHER" id="PTHR30349:SF64">
    <property type="entry name" value="PROPHAGE INTEGRASE INTD-RELATED"/>
    <property type="match status" value="1"/>
</dbReference>
<dbReference type="Pfam" id="PF20172">
    <property type="entry name" value="DUF6538"/>
    <property type="match status" value="1"/>
</dbReference>
<feature type="domain" description="Tyr recombinase" evidence="6">
    <location>
        <begin position="202"/>
        <end position="318"/>
    </location>
</feature>
<dbReference type="InterPro" id="IPR002104">
    <property type="entry name" value="Integrase_catalytic"/>
</dbReference>
<dbReference type="RefSeq" id="WP_082237468.1">
    <property type="nucleotide sequence ID" value="NZ_CP118494.1"/>
</dbReference>
<dbReference type="SUPFAM" id="SSF56349">
    <property type="entry name" value="DNA breaking-rejoining enzymes"/>
    <property type="match status" value="1"/>
</dbReference>
<dbReference type="Gene3D" id="1.10.443.10">
    <property type="entry name" value="Intergrase catalytic core"/>
    <property type="match status" value="1"/>
</dbReference>
<name>A0A0L6CWT9_9RHOB</name>
<evidence type="ECO:0000313" key="9">
    <source>
        <dbReference type="Proteomes" id="UP000037046"/>
    </source>
</evidence>